<feature type="region of interest" description="Disordered" evidence="1">
    <location>
        <begin position="142"/>
        <end position="165"/>
    </location>
</feature>
<organism evidence="2 3">
    <name type="scientific">Stieleria maiorica</name>
    <dbReference type="NCBI Taxonomy" id="2795974"/>
    <lineage>
        <taxon>Bacteria</taxon>
        <taxon>Pseudomonadati</taxon>
        <taxon>Planctomycetota</taxon>
        <taxon>Planctomycetia</taxon>
        <taxon>Pirellulales</taxon>
        <taxon>Pirellulaceae</taxon>
        <taxon>Stieleria</taxon>
    </lineage>
</organism>
<gene>
    <name evidence="2" type="ORF">Mal15_42640</name>
</gene>
<sequence length="243" mass="28140">MNARKLEYLADAVCDYISVCEQMIVDRSRRIAAREDWLKRQVAEAELNQPVRVSNSGPEPSFPALPTEVQDWLNEVHAERAENIMLRVHDAMYRGTLVEGIGLVESTRKIVQVDKELVDLFREYVDLLIDYRDRIWSELENRDGEKTHDPPRQKKESSNSPKSAAELRIERDNALLNYFLKEKDEQPTNGELKDWLANIGGDKGWELLDSETGIAGALRRAWARQNPESPKWPFDRRGRPKKK</sequence>
<feature type="compositionally biased region" description="Basic and acidic residues" evidence="1">
    <location>
        <begin position="142"/>
        <end position="157"/>
    </location>
</feature>
<evidence type="ECO:0000313" key="3">
    <source>
        <dbReference type="Proteomes" id="UP000321353"/>
    </source>
</evidence>
<protein>
    <submittedName>
        <fullName evidence="2">Uncharacterized protein</fullName>
    </submittedName>
</protein>
<dbReference type="RefSeq" id="WP_147869469.1">
    <property type="nucleotide sequence ID" value="NZ_CP036264.1"/>
</dbReference>
<reference evidence="2 3" key="1">
    <citation type="submission" date="2019-02" db="EMBL/GenBank/DDBJ databases">
        <title>Planctomycetal bacteria perform biofilm scaping via a novel small molecule.</title>
        <authorList>
            <person name="Jeske O."/>
            <person name="Boedeker C."/>
            <person name="Wiegand S."/>
            <person name="Breitling P."/>
            <person name="Kallscheuer N."/>
            <person name="Jogler M."/>
            <person name="Rohde M."/>
            <person name="Petersen J."/>
            <person name="Medema M.H."/>
            <person name="Surup F."/>
            <person name="Jogler C."/>
        </authorList>
    </citation>
    <scope>NUCLEOTIDE SEQUENCE [LARGE SCALE GENOMIC DNA]</scope>
    <source>
        <strain evidence="2 3">Mal15</strain>
    </source>
</reference>
<accession>A0A5B9MKK7</accession>
<dbReference type="Proteomes" id="UP000321353">
    <property type="component" value="Chromosome"/>
</dbReference>
<evidence type="ECO:0000256" key="1">
    <source>
        <dbReference type="SAM" id="MobiDB-lite"/>
    </source>
</evidence>
<evidence type="ECO:0000313" key="2">
    <source>
        <dbReference type="EMBL" id="QEG00195.1"/>
    </source>
</evidence>
<name>A0A5B9MKK7_9BACT</name>
<dbReference type="EMBL" id="CP036264">
    <property type="protein sequence ID" value="QEG00195.1"/>
    <property type="molecule type" value="Genomic_DNA"/>
</dbReference>
<keyword evidence="3" id="KW-1185">Reference proteome</keyword>
<proteinExistence type="predicted"/>
<dbReference type="AlphaFoldDB" id="A0A5B9MKK7"/>
<dbReference type="KEGG" id="smam:Mal15_42640"/>